<dbReference type="Gene3D" id="3.40.50.150">
    <property type="entry name" value="Vaccinia Virus protein VP39"/>
    <property type="match status" value="1"/>
</dbReference>
<dbReference type="EMBL" id="JBJUIK010000015">
    <property type="protein sequence ID" value="KAL3501434.1"/>
    <property type="molecule type" value="Genomic_DNA"/>
</dbReference>
<reference evidence="3 4" key="1">
    <citation type="submission" date="2024-11" db="EMBL/GenBank/DDBJ databases">
        <title>A near-complete genome assembly of Cinchona calisaya.</title>
        <authorList>
            <person name="Lian D.C."/>
            <person name="Zhao X.W."/>
            <person name="Wei L."/>
        </authorList>
    </citation>
    <scope>NUCLEOTIDE SEQUENCE [LARGE SCALE GENOMIC DNA]</scope>
    <source>
        <tissue evidence="3">Nenye</tissue>
    </source>
</reference>
<feature type="domain" description="Methyltransferase type 11" evidence="2">
    <location>
        <begin position="77"/>
        <end position="176"/>
    </location>
</feature>
<gene>
    <name evidence="3" type="ORF">ACH5RR_035883</name>
</gene>
<name>A0ABD2Y1J0_9GENT</name>
<dbReference type="InterPro" id="IPR029063">
    <property type="entry name" value="SAM-dependent_MTases_sf"/>
</dbReference>
<comment type="subunit">
    <text evidence="1">Homodimer.</text>
</comment>
<dbReference type="PANTHER" id="PTHR45036">
    <property type="entry name" value="METHYLTRANSFERASE LIKE 7B"/>
    <property type="match status" value="1"/>
</dbReference>
<evidence type="ECO:0000256" key="1">
    <source>
        <dbReference type="ARBA" id="ARBA00011738"/>
    </source>
</evidence>
<evidence type="ECO:0000313" key="4">
    <source>
        <dbReference type="Proteomes" id="UP001630127"/>
    </source>
</evidence>
<sequence>MEAFGTALFAIDPSSASNSPPNDPTAMLNKIHPKRPDWYEELYALVTETCMKPYEAEIAGYKLQLFANLSGKANRILELGIGTGPNLKYYANEPGVQVFGVDPNMKMEKYARAAAEGAGLPQTNFTFKQAVAEALPLGDASVDAIVGTLVLCSVKDVELTLQEIMRVLKPGGMYVFVEHVAAEDGTIRRFVQGILDPLQQIVADGCHLTRKTGNVIAEAGFSTVELHQAFLSTASIVNPHVYGIAHK</sequence>
<dbReference type="PANTHER" id="PTHR45036:SF1">
    <property type="entry name" value="METHYLTRANSFERASE LIKE 7A"/>
    <property type="match status" value="1"/>
</dbReference>
<protein>
    <recommendedName>
        <fullName evidence="2">Methyltransferase type 11 domain-containing protein</fullName>
    </recommendedName>
</protein>
<keyword evidence="4" id="KW-1185">Reference proteome</keyword>
<dbReference type="InterPro" id="IPR013216">
    <property type="entry name" value="Methyltransf_11"/>
</dbReference>
<dbReference type="GO" id="GO:0005737">
    <property type="term" value="C:cytoplasm"/>
    <property type="evidence" value="ECO:0007669"/>
    <property type="project" value="UniProtKB-ARBA"/>
</dbReference>
<comment type="caution">
    <text evidence="3">The sequence shown here is derived from an EMBL/GenBank/DDBJ whole genome shotgun (WGS) entry which is preliminary data.</text>
</comment>
<dbReference type="CDD" id="cd02440">
    <property type="entry name" value="AdoMet_MTases"/>
    <property type="match status" value="1"/>
</dbReference>
<dbReference type="Proteomes" id="UP001630127">
    <property type="component" value="Unassembled WGS sequence"/>
</dbReference>
<dbReference type="SUPFAM" id="SSF53335">
    <property type="entry name" value="S-adenosyl-L-methionine-dependent methyltransferases"/>
    <property type="match status" value="1"/>
</dbReference>
<accession>A0ABD2Y1J0</accession>
<dbReference type="GO" id="GO:0009820">
    <property type="term" value="P:alkaloid metabolic process"/>
    <property type="evidence" value="ECO:0007669"/>
    <property type="project" value="UniProtKB-KW"/>
</dbReference>
<dbReference type="InterPro" id="IPR052356">
    <property type="entry name" value="Thiol_S-MT"/>
</dbReference>
<organism evidence="3 4">
    <name type="scientific">Cinchona calisaya</name>
    <dbReference type="NCBI Taxonomy" id="153742"/>
    <lineage>
        <taxon>Eukaryota</taxon>
        <taxon>Viridiplantae</taxon>
        <taxon>Streptophyta</taxon>
        <taxon>Embryophyta</taxon>
        <taxon>Tracheophyta</taxon>
        <taxon>Spermatophyta</taxon>
        <taxon>Magnoliopsida</taxon>
        <taxon>eudicotyledons</taxon>
        <taxon>Gunneridae</taxon>
        <taxon>Pentapetalae</taxon>
        <taxon>asterids</taxon>
        <taxon>lamiids</taxon>
        <taxon>Gentianales</taxon>
        <taxon>Rubiaceae</taxon>
        <taxon>Cinchonoideae</taxon>
        <taxon>Cinchoneae</taxon>
        <taxon>Cinchona</taxon>
    </lineage>
</organism>
<evidence type="ECO:0000259" key="2">
    <source>
        <dbReference type="Pfam" id="PF08241"/>
    </source>
</evidence>
<proteinExistence type="predicted"/>
<evidence type="ECO:0000313" key="3">
    <source>
        <dbReference type="EMBL" id="KAL3501434.1"/>
    </source>
</evidence>
<dbReference type="Pfam" id="PF08241">
    <property type="entry name" value="Methyltransf_11"/>
    <property type="match status" value="1"/>
</dbReference>
<dbReference type="AlphaFoldDB" id="A0ABD2Y1J0"/>